<dbReference type="PANTHER" id="PTHR37984:SF5">
    <property type="entry name" value="PROTEIN NYNRIN-LIKE"/>
    <property type="match status" value="1"/>
</dbReference>
<dbReference type="FunFam" id="3.30.70.270:FF:000020">
    <property type="entry name" value="Transposon Tf2-6 polyprotein-like Protein"/>
    <property type="match status" value="1"/>
</dbReference>
<reference evidence="1" key="2">
    <citation type="journal article" date="2024" name="Plant">
        <title>Genomic evolution and insights into agronomic trait innovations of Sesamum species.</title>
        <authorList>
            <person name="Miao H."/>
            <person name="Wang L."/>
            <person name="Qu L."/>
            <person name="Liu H."/>
            <person name="Sun Y."/>
            <person name="Le M."/>
            <person name="Wang Q."/>
            <person name="Wei S."/>
            <person name="Zheng Y."/>
            <person name="Lin W."/>
            <person name="Duan Y."/>
            <person name="Cao H."/>
            <person name="Xiong S."/>
            <person name="Wang X."/>
            <person name="Wei L."/>
            <person name="Li C."/>
            <person name="Ma Q."/>
            <person name="Ju M."/>
            <person name="Zhao R."/>
            <person name="Li G."/>
            <person name="Mu C."/>
            <person name="Tian Q."/>
            <person name="Mei H."/>
            <person name="Zhang T."/>
            <person name="Gao T."/>
            <person name="Zhang H."/>
        </authorList>
    </citation>
    <scope>NUCLEOTIDE SEQUENCE</scope>
    <source>
        <strain evidence="1">KEN8</strain>
    </source>
</reference>
<proteinExistence type="predicted"/>
<dbReference type="InterPro" id="IPR043128">
    <property type="entry name" value="Rev_trsase/Diguanyl_cyclase"/>
</dbReference>
<dbReference type="PANTHER" id="PTHR37984">
    <property type="entry name" value="PROTEIN CBG26694"/>
    <property type="match status" value="1"/>
</dbReference>
<protein>
    <submittedName>
        <fullName evidence="1">Mitochondrial protein</fullName>
    </submittedName>
</protein>
<comment type="caution">
    <text evidence="1">The sequence shown here is derived from an EMBL/GenBank/DDBJ whole genome shotgun (WGS) entry which is preliminary data.</text>
</comment>
<evidence type="ECO:0000313" key="1">
    <source>
        <dbReference type="EMBL" id="KAL0396495.1"/>
    </source>
</evidence>
<dbReference type="SUPFAM" id="SSF56672">
    <property type="entry name" value="DNA/RNA polymerases"/>
    <property type="match status" value="1"/>
</dbReference>
<organism evidence="1">
    <name type="scientific">Sesamum calycinum</name>
    <dbReference type="NCBI Taxonomy" id="2727403"/>
    <lineage>
        <taxon>Eukaryota</taxon>
        <taxon>Viridiplantae</taxon>
        <taxon>Streptophyta</taxon>
        <taxon>Embryophyta</taxon>
        <taxon>Tracheophyta</taxon>
        <taxon>Spermatophyta</taxon>
        <taxon>Magnoliopsida</taxon>
        <taxon>eudicotyledons</taxon>
        <taxon>Gunneridae</taxon>
        <taxon>Pentapetalae</taxon>
        <taxon>asterids</taxon>
        <taxon>lamiids</taxon>
        <taxon>Lamiales</taxon>
        <taxon>Pedaliaceae</taxon>
        <taxon>Sesamum</taxon>
    </lineage>
</organism>
<dbReference type="AlphaFoldDB" id="A0AAW2SWJ4"/>
<sequence>MNRDFGKEIVEYLGHIISKEEISTNPCKIEYMKNWPPQKTVKELRGFIGLTGYYAKFIKSYWVISKPLTELLNKDNFEWTSLATNAFDCLKQAMTAALVLALLDFTKSFVIGANTCHKGVGPLTVDPYIPTTQPEVGEYLRERAYPAKIPFRRLIFHRNIVVPHIRVQWENYSEAEVTWEDYYGIVSKFPEFVINPQGRGQTYQRAMSRSYLEKDDEILTVHL</sequence>
<dbReference type="InterPro" id="IPR043502">
    <property type="entry name" value="DNA/RNA_pol_sf"/>
</dbReference>
<name>A0AAW2SWJ4_9LAMI</name>
<accession>A0AAW2SWJ4</accession>
<dbReference type="InterPro" id="IPR050951">
    <property type="entry name" value="Retrovirus_Pol_polyprotein"/>
</dbReference>
<dbReference type="Gene3D" id="3.30.70.270">
    <property type="match status" value="1"/>
</dbReference>
<reference evidence="1" key="1">
    <citation type="submission" date="2020-06" db="EMBL/GenBank/DDBJ databases">
        <authorList>
            <person name="Li T."/>
            <person name="Hu X."/>
            <person name="Zhang T."/>
            <person name="Song X."/>
            <person name="Zhang H."/>
            <person name="Dai N."/>
            <person name="Sheng W."/>
            <person name="Hou X."/>
            <person name="Wei L."/>
        </authorList>
    </citation>
    <scope>NUCLEOTIDE SEQUENCE</scope>
    <source>
        <strain evidence="1">KEN8</strain>
        <tissue evidence="1">Leaf</tissue>
    </source>
</reference>
<dbReference type="EMBL" id="JACGWM010000001">
    <property type="protein sequence ID" value="KAL0396495.1"/>
    <property type="molecule type" value="Genomic_DNA"/>
</dbReference>
<gene>
    <name evidence="1" type="ORF">Scaly_0097900</name>
</gene>